<keyword evidence="4" id="KW-1185">Reference proteome</keyword>
<evidence type="ECO:0000313" key="4">
    <source>
        <dbReference type="Proteomes" id="UP000541033"/>
    </source>
</evidence>
<keyword evidence="2" id="KW-1133">Transmembrane helix</keyword>
<dbReference type="Proteomes" id="UP000541033">
    <property type="component" value="Unassembled WGS sequence"/>
</dbReference>
<evidence type="ECO:0000256" key="1">
    <source>
        <dbReference type="SAM" id="MobiDB-lite"/>
    </source>
</evidence>
<dbReference type="AlphaFoldDB" id="A0A7X5QY84"/>
<name>A0A7X5QY84_9MICO</name>
<dbReference type="RefSeq" id="WP_167146340.1">
    <property type="nucleotide sequence ID" value="NZ_JAAMOX010000001.1"/>
</dbReference>
<proteinExistence type="predicted"/>
<accession>A0A7X5QY84</accession>
<reference evidence="3 4" key="1">
    <citation type="submission" date="2020-02" db="EMBL/GenBank/DDBJ databases">
        <title>Sequencing the genomes of 1000 actinobacteria strains.</title>
        <authorList>
            <person name="Klenk H.-P."/>
        </authorList>
    </citation>
    <scope>NUCLEOTIDE SEQUENCE [LARGE SCALE GENOMIC DNA]</scope>
    <source>
        <strain evidence="3 4">DSM 27960</strain>
    </source>
</reference>
<feature type="transmembrane region" description="Helical" evidence="2">
    <location>
        <begin position="204"/>
        <end position="226"/>
    </location>
</feature>
<organism evidence="3 4">
    <name type="scientific">Lysinibacter cavernae</name>
    <dbReference type="NCBI Taxonomy" id="1640652"/>
    <lineage>
        <taxon>Bacteria</taxon>
        <taxon>Bacillati</taxon>
        <taxon>Actinomycetota</taxon>
        <taxon>Actinomycetes</taxon>
        <taxon>Micrococcales</taxon>
        <taxon>Microbacteriaceae</taxon>
        <taxon>Lysinibacter</taxon>
    </lineage>
</organism>
<keyword evidence="2" id="KW-0472">Membrane</keyword>
<comment type="caution">
    <text evidence="3">The sequence shown here is derived from an EMBL/GenBank/DDBJ whole genome shotgun (WGS) entry which is preliminary data.</text>
</comment>
<dbReference type="EMBL" id="JAAMOX010000001">
    <property type="protein sequence ID" value="NIH52171.1"/>
    <property type="molecule type" value="Genomic_DNA"/>
</dbReference>
<feature type="transmembrane region" description="Helical" evidence="2">
    <location>
        <begin position="128"/>
        <end position="151"/>
    </location>
</feature>
<feature type="region of interest" description="Disordered" evidence="1">
    <location>
        <begin position="1"/>
        <end position="106"/>
    </location>
</feature>
<sequence>MVQDNTTGKEPPIDGSSLGDSSSASADADSAGEAATAQAAGGWRIVSPTPETPKGRRPQRTFDGAASAEPASVTSRTRRSPDAASASPAPDATVDDAEGNEGWVPSDPVIDVEAIAAEEAAKPRTSDVMLVIMGIMAGIYLLYTVGWYFSARDYAAYYAATGSTSGVLGDIMFQITIWLAALAPAAWFLTVFRLTMNSKPWKRVLWLAVGAIIIVPIPFLFPQVIIQ</sequence>
<evidence type="ECO:0000256" key="2">
    <source>
        <dbReference type="SAM" id="Phobius"/>
    </source>
</evidence>
<protein>
    <recommendedName>
        <fullName evidence="5">DNA polymerase III subunit gamma/tau</fullName>
    </recommendedName>
</protein>
<feature type="transmembrane region" description="Helical" evidence="2">
    <location>
        <begin position="171"/>
        <end position="192"/>
    </location>
</feature>
<evidence type="ECO:0000313" key="3">
    <source>
        <dbReference type="EMBL" id="NIH52171.1"/>
    </source>
</evidence>
<gene>
    <name evidence="3" type="ORF">FHX76_000039</name>
</gene>
<feature type="compositionally biased region" description="Low complexity" evidence="1">
    <location>
        <begin position="14"/>
        <end position="42"/>
    </location>
</feature>
<keyword evidence="2" id="KW-0812">Transmembrane</keyword>
<feature type="compositionally biased region" description="Low complexity" evidence="1">
    <location>
        <begin position="82"/>
        <end position="92"/>
    </location>
</feature>
<evidence type="ECO:0008006" key="5">
    <source>
        <dbReference type="Google" id="ProtNLM"/>
    </source>
</evidence>